<dbReference type="Pfam" id="PF12146">
    <property type="entry name" value="Hydrolase_4"/>
    <property type="match status" value="1"/>
</dbReference>
<reference evidence="2 3" key="1">
    <citation type="submission" date="2018-11" db="EMBL/GenBank/DDBJ databases">
        <title>Genome sequence of Apiotrichum porosum DSM 27194.</title>
        <authorList>
            <person name="Aliyu H."/>
            <person name="Gorte O."/>
            <person name="Ochsenreither K."/>
        </authorList>
    </citation>
    <scope>NUCLEOTIDE SEQUENCE [LARGE SCALE GENOMIC DNA]</scope>
    <source>
        <strain evidence="2 3">DSM 27194</strain>
    </source>
</reference>
<protein>
    <recommendedName>
        <fullName evidence="1">Serine aminopeptidase S33 domain-containing protein</fullName>
    </recommendedName>
</protein>
<proteinExistence type="predicted"/>
<dbReference type="RefSeq" id="XP_028475404.1">
    <property type="nucleotide sequence ID" value="XM_028624332.1"/>
</dbReference>
<evidence type="ECO:0000313" key="2">
    <source>
        <dbReference type="EMBL" id="RSH80457.1"/>
    </source>
</evidence>
<organism evidence="2 3">
    <name type="scientific">Apiotrichum porosum</name>
    <dbReference type="NCBI Taxonomy" id="105984"/>
    <lineage>
        <taxon>Eukaryota</taxon>
        <taxon>Fungi</taxon>
        <taxon>Dikarya</taxon>
        <taxon>Basidiomycota</taxon>
        <taxon>Agaricomycotina</taxon>
        <taxon>Tremellomycetes</taxon>
        <taxon>Trichosporonales</taxon>
        <taxon>Trichosporonaceae</taxon>
        <taxon>Apiotrichum</taxon>
    </lineage>
</organism>
<dbReference type="InterPro" id="IPR022742">
    <property type="entry name" value="Hydrolase_4"/>
</dbReference>
<comment type="caution">
    <text evidence="2">The sequence shown here is derived from an EMBL/GenBank/DDBJ whole genome shotgun (WGS) entry which is preliminary data.</text>
</comment>
<dbReference type="AlphaFoldDB" id="A0A427XP08"/>
<dbReference type="SUPFAM" id="SSF53474">
    <property type="entry name" value="alpha/beta-Hydrolases"/>
    <property type="match status" value="1"/>
</dbReference>
<dbReference type="GeneID" id="39593580"/>
<feature type="domain" description="Serine aminopeptidase S33" evidence="1">
    <location>
        <begin position="143"/>
        <end position="408"/>
    </location>
</feature>
<dbReference type="Gene3D" id="3.40.50.1820">
    <property type="entry name" value="alpha/beta hydrolase"/>
    <property type="match status" value="1"/>
</dbReference>
<dbReference type="InterPro" id="IPR029058">
    <property type="entry name" value="AB_hydrolase_fold"/>
</dbReference>
<name>A0A427XP08_9TREE</name>
<dbReference type="STRING" id="105984.A0A427XP08"/>
<dbReference type="PANTHER" id="PTHR11614">
    <property type="entry name" value="PHOSPHOLIPASE-RELATED"/>
    <property type="match status" value="1"/>
</dbReference>
<dbReference type="FunFam" id="3.40.50.1820:FF:000231">
    <property type="entry name" value="Chromosome 1, whole genome shotgun sequence"/>
    <property type="match status" value="1"/>
</dbReference>
<accession>A0A427XP08</accession>
<evidence type="ECO:0000313" key="3">
    <source>
        <dbReference type="Proteomes" id="UP000279236"/>
    </source>
</evidence>
<evidence type="ECO:0000259" key="1">
    <source>
        <dbReference type="Pfam" id="PF12146"/>
    </source>
</evidence>
<sequence>MPLHNPLWEVSEPYLTAAGVYKAHDPTYGRYLLPHHKPHGSLVDHAEVKHTFRRVFLKPAAQFKTWAEAYETTDIVHSEDVQLTEDEIAAGHKHGGRWIFYSVWEMESEPEGGWEEGGKGRGKDLILIHGGVLDGLRIADPPGLSDYGLRYCPHVLHFLKAGFRVILPDLPSYGRSTGFVSLVTSEHTNCASVNSYIPSLNLLPSAVHTVLKDVAKWDIESGRGQRQVFLGGASMGGWTVMYYALKFPPAIIEAEDDSPSVDAAKDVKGPVPQVLGAFVLCPMVEVSKESRPSGVIEYLAHGIKYFAGVLPLAKAVRGNVSDDPRVEEDFFADPLCYHGLLRVGTGLSLLDGMTELHKNAEQIDIPIRIVHGTADRATSHHGTERLFPRLPHEDKSLQLYDGYEHVMLKVGIDEADDEKRQRVLADMRSWLVERS</sequence>
<dbReference type="InterPro" id="IPR051044">
    <property type="entry name" value="MAG_DAG_Lipase"/>
</dbReference>
<dbReference type="OrthoDB" id="10249433at2759"/>
<dbReference type="Proteomes" id="UP000279236">
    <property type="component" value="Unassembled WGS sequence"/>
</dbReference>
<dbReference type="EMBL" id="RSCE01000008">
    <property type="protein sequence ID" value="RSH80457.1"/>
    <property type="molecule type" value="Genomic_DNA"/>
</dbReference>
<keyword evidence="3" id="KW-1185">Reference proteome</keyword>
<gene>
    <name evidence="2" type="ORF">EHS24_009037</name>
</gene>